<reference evidence="4" key="1">
    <citation type="submission" date="2016-10" db="EMBL/GenBank/DDBJ databases">
        <authorList>
            <person name="de Groot N.N."/>
        </authorList>
    </citation>
    <scope>NUCLEOTIDE SEQUENCE</scope>
</reference>
<sequence length="301" mass="34113">MVIVSILYIKDYNSSRSSEDSAIVTTTIYPLYFITKGIVGDKVVVKRLIKPGNEIHSFAPTPTDLIDVSHSDILITLGKKIEPWVEKMANATYVKLFALEDGLETIASSHLHHTHHHGEHRDSDKSSINPHVWLDFDNDIKMVDMISTELSRLYPKYKSIFTKNAIKLKENFGELKLAYENGLKECKKDTILVGHDAFGYQERRYHFEAESIMGIFAHSRPDAAKIAKLSDMIESRGLRYMFMDPIESSKSAMQLATDMNLTLLPLYTLGNISLQDEKSGKDMFALLKANLVNLKKGLECR</sequence>
<evidence type="ECO:0000256" key="3">
    <source>
        <dbReference type="ARBA" id="ARBA00022729"/>
    </source>
</evidence>
<protein>
    <submittedName>
        <fullName evidence="4">Zinc ABC transporter, periplasmic-binding protein ZnuA</fullName>
    </submittedName>
</protein>
<dbReference type="SUPFAM" id="SSF53807">
    <property type="entry name" value="Helical backbone' metal receptor"/>
    <property type="match status" value="1"/>
</dbReference>
<organism evidence="4">
    <name type="scientific">hydrothermal vent metagenome</name>
    <dbReference type="NCBI Taxonomy" id="652676"/>
    <lineage>
        <taxon>unclassified sequences</taxon>
        <taxon>metagenomes</taxon>
        <taxon>ecological metagenomes</taxon>
    </lineage>
</organism>
<dbReference type="Gene3D" id="3.40.50.1980">
    <property type="entry name" value="Nitrogenase molybdenum iron protein domain"/>
    <property type="match status" value="2"/>
</dbReference>
<evidence type="ECO:0000313" key="4">
    <source>
        <dbReference type="EMBL" id="SFV49875.1"/>
    </source>
</evidence>
<keyword evidence="3" id="KW-0732">Signal</keyword>
<dbReference type="AlphaFoldDB" id="A0A1W1B8R0"/>
<proteinExistence type="inferred from homology"/>
<name>A0A1W1B8R0_9ZZZZ</name>
<dbReference type="PANTHER" id="PTHR42953:SF3">
    <property type="entry name" value="HIGH-AFFINITY ZINC UPTAKE SYSTEM PROTEIN ZNUA"/>
    <property type="match status" value="1"/>
</dbReference>
<dbReference type="PANTHER" id="PTHR42953">
    <property type="entry name" value="HIGH-AFFINITY ZINC UPTAKE SYSTEM PROTEIN ZNUA-RELATED"/>
    <property type="match status" value="1"/>
</dbReference>
<dbReference type="GO" id="GO:0007155">
    <property type="term" value="P:cell adhesion"/>
    <property type="evidence" value="ECO:0007669"/>
    <property type="project" value="InterPro"/>
</dbReference>
<dbReference type="Pfam" id="PF01297">
    <property type="entry name" value="ZnuA"/>
    <property type="match status" value="1"/>
</dbReference>
<evidence type="ECO:0000256" key="2">
    <source>
        <dbReference type="ARBA" id="ARBA00022448"/>
    </source>
</evidence>
<dbReference type="InterPro" id="IPR006127">
    <property type="entry name" value="ZnuA-like"/>
</dbReference>
<dbReference type="InterPro" id="IPR050492">
    <property type="entry name" value="Bact_metal-bind_prot9"/>
</dbReference>
<gene>
    <name evidence="4" type="ORF">MNB_SV-6-905</name>
</gene>
<evidence type="ECO:0000256" key="1">
    <source>
        <dbReference type="ARBA" id="ARBA00011028"/>
    </source>
</evidence>
<dbReference type="EMBL" id="FPHC01000004">
    <property type="protein sequence ID" value="SFV49875.1"/>
    <property type="molecule type" value="Genomic_DNA"/>
</dbReference>
<dbReference type="GO" id="GO:0030001">
    <property type="term" value="P:metal ion transport"/>
    <property type="evidence" value="ECO:0007669"/>
    <property type="project" value="InterPro"/>
</dbReference>
<dbReference type="InterPro" id="IPR006129">
    <property type="entry name" value="AdhesinB"/>
</dbReference>
<accession>A0A1W1B8R0</accession>
<dbReference type="GO" id="GO:0046872">
    <property type="term" value="F:metal ion binding"/>
    <property type="evidence" value="ECO:0007669"/>
    <property type="project" value="InterPro"/>
</dbReference>
<comment type="similarity">
    <text evidence="1">Belongs to the bacterial solute-binding protein 9 family.</text>
</comment>
<keyword evidence="2" id="KW-0813">Transport</keyword>
<dbReference type="PRINTS" id="PR00691">
    <property type="entry name" value="ADHESINB"/>
</dbReference>